<protein>
    <recommendedName>
        <fullName evidence="3">SPOR domain-containing protein</fullName>
    </recommendedName>
</protein>
<organism evidence="1 2">
    <name type="scientific">Arcanobacterium wilhelmae</name>
    <dbReference type="NCBI Taxonomy" id="1803177"/>
    <lineage>
        <taxon>Bacteria</taxon>
        <taxon>Bacillati</taxon>
        <taxon>Actinomycetota</taxon>
        <taxon>Actinomycetes</taxon>
        <taxon>Actinomycetales</taxon>
        <taxon>Actinomycetaceae</taxon>
        <taxon>Arcanobacterium</taxon>
    </lineage>
</organism>
<evidence type="ECO:0000313" key="2">
    <source>
        <dbReference type="Proteomes" id="UP001235966"/>
    </source>
</evidence>
<sequence length="58" mass="6454">MYWFNITTHEVAQGEISPWHSTETMGPYPSADAARAALETAAARTAAQDEEEAREAEW</sequence>
<name>A0ABT9NAF2_9ACTO</name>
<dbReference type="EMBL" id="JAUSQW010000001">
    <property type="protein sequence ID" value="MDP9800196.1"/>
    <property type="molecule type" value="Genomic_DNA"/>
</dbReference>
<keyword evidence="2" id="KW-1185">Reference proteome</keyword>
<gene>
    <name evidence="1" type="ORF">J2S49_000272</name>
</gene>
<evidence type="ECO:0000313" key="1">
    <source>
        <dbReference type="EMBL" id="MDP9800196.1"/>
    </source>
</evidence>
<dbReference type="RefSeq" id="WP_278057595.1">
    <property type="nucleotide sequence ID" value="NZ_CP121247.1"/>
</dbReference>
<accession>A0ABT9NAF2</accession>
<proteinExistence type="predicted"/>
<evidence type="ECO:0008006" key="3">
    <source>
        <dbReference type="Google" id="ProtNLM"/>
    </source>
</evidence>
<reference evidence="1 2" key="1">
    <citation type="submission" date="2023-07" db="EMBL/GenBank/DDBJ databases">
        <title>Sequencing the genomes of 1000 actinobacteria strains.</title>
        <authorList>
            <person name="Klenk H.-P."/>
        </authorList>
    </citation>
    <scope>NUCLEOTIDE SEQUENCE [LARGE SCALE GENOMIC DNA]</scope>
    <source>
        <strain evidence="1 2">DSM 102162</strain>
    </source>
</reference>
<dbReference type="Proteomes" id="UP001235966">
    <property type="component" value="Unassembled WGS sequence"/>
</dbReference>
<comment type="caution">
    <text evidence="1">The sequence shown here is derived from an EMBL/GenBank/DDBJ whole genome shotgun (WGS) entry which is preliminary data.</text>
</comment>